<comment type="caution">
    <text evidence="2">The sequence shown here is derived from an EMBL/GenBank/DDBJ whole genome shotgun (WGS) entry which is preliminary data.</text>
</comment>
<dbReference type="EMBL" id="JAGINY010000001">
    <property type="protein sequence ID" value="MBP2333550.1"/>
    <property type="molecule type" value="Genomic_DNA"/>
</dbReference>
<evidence type="ECO:0000313" key="2">
    <source>
        <dbReference type="EMBL" id="MBP2333550.1"/>
    </source>
</evidence>
<protein>
    <submittedName>
        <fullName evidence="2">Pimeloyl-ACP methyl ester carboxylesterase</fullName>
    </submittedName>
</protein>
<dbReference type="RefSeq" id="WP_209654214.1">
    <property type="nucleotide sequence ID" value="NZ_CP047357.1"/>
</dbReference>
<accession>A0ABS4UAL0</accession>
<organism evidence="2 3">
    <name type="scientific">Corynebacterium freneyi</name>
    <dbReference type="NCBI Taxonomy" id="134034"/>
    <lineage>
        <taxon>Bacteria</taxon>
        <taxon>Bacillati</taxon>
        <taxon>Actinomycetota</taxon>
        <taxon>Actinomycetes</taxon>
        <taxon>Mycobacteriales</taxon>
        <taxon>Corynebacteriaceae</taxon>
        <taxon>Corynebacterium</taxon>
    </lineage>
</organism>
<dbReference type="PANTHER" id="PTHR43689:SF8">
    <property type="entry name" value="ALPHA_BETA-HYDROLASES SUPERFAMILY PROTEIN"/>
    <property type="match status" value="1"/>
</dbReference>
<dbReference type="Proteomes" id="UP001519305">
    <property type="component" value="Unassembled WGS sequence"/>
</dbReference>
<evidence type="ECO:0000259" key="1">
    <source>
        <dbReference type="Pfam" id="PF00561"/>
    </source>
</evidence>
<feature type="domain" description="AB hydrolase-1" evidence="1">
    <location>
        <begin position="23"/>
        <end position="261"/>
    </location>
</feature>
<sequence length="292" mass="29888">MHVGMHVDVPGGALHVAVDGEGPPVVMLMGAGAPGRVWQAHHAPALRALGYSTWVVDWRGTGRSSPWAAGYSWADCVDDVDAVLGEIGPGPAAIVGTSMGARVAVHLAERRPDDVAALVLLALGDEPGPAGELYARAVARYSGEAGHAGQAGHAGRDRDVWAAIQALALSPATLRDPVRGRDFVDMLTISEPPRGASAHFGSAIGAEPVARAAARVRCPAHVVAFADDIIAPVGAVSRLAAAFPRGTLRTVPDAGHLGYLEQEEATAAVIADALAGTFPVRGPAHREAAARG</sequence>
<reference evidence="2 3" key="1">
    <citation type="submission" date="2021-03" db="EMBL/GenBank/DDBJ databases">
        <title>Sequencing the genomes of 1000 actinobacteria strains.</title>
        <authorList>
            <person name="Klenk H.-P."/>
        </authorList>
    </citation>
    <scope>NUCLEOTIDE SEQUENCE [LARGE SCALE GENOMIC DNA]</scope>
    <source>
        <strain evidence="2 3">DSM 44506</strain>
    </source>
</reference>
<gene>
    <name evidence="2" type="ORF">JOF33_002249</name>
</gene>
<dbReference type="Pfam" id="PF00561">
    <property type="entry name" value="Abhydrolase_1"/>
    <property type="match status" value="1"/>
</dbReference>
<dbReference type="InterPro" id="IPR000073">
    <property type="entry name" value="AB_hydrolase_1"/>
</dbReference>
<dbReference type="Gene3D" id="3.40.50.1820">
    <property type="entry name" value="alpha/beta hydrolase"/>
    <property type="match status" value="1"/>
</dbReference>
<evidence type="ECO:0000313" key="3">
    <source>
        <dbReference type="Proteomes" id="UP001519305"/>
    </source>
</evidence>
<proteinExistence type="predicted"/>
<dbReference type="SUPFAM" id="SSF53474">
    <property type="entry name" value="alpha/beta-Hydrolases"/>
    <property type="match status" value="1"/>
</dbReference>
<name>A0ABS4UAL0_9CORY</name>
<dbReference type="PANTHER" id="PTHR43689">
    <property type="entry name" value="HYDROLASE"/>
    <property type="match status" value="1"/>
</dbReference>
<keyword evidence="3" id="KW-1185">Reference proteome</keyword>
<dbReference type="InterPro" id="IPR029058">
    <property type="entry name" value="AB_hydrolase_fold"/>
</dbReference>